<dbReference type="GO" id="GO:0019305">
    <property type="term" value="P:dTDP-rhamnose biosynthetic process"/>
    <property type="evidence" value="ECO:0007669"/>
    <property type="project" value="UniProtKB-UniPathway"/>
</dbReference>
<dbReference type="GO" id="GO:0008831">
    <property type="term" value="F:dTDP-4-dehydrorhamnose reductase activity"/>
    <property type="evidence" value="ECO:0007669"/>
    <property type="project" value="UniProtKB-EC"/>
</dbReference>
<dbReference type="InterPro" id="IPR029903">
    <property type="entry name" value="RmlD-like-bd"/>
</dbReference>
<dbReference type="PANTHER" id="PTHR10491:SF4">
    <property type="entry name" value="METHIONINE ADENOSYLTRANSFERASE 2 SUBUNIT BETA"/>
    <property type="match status" value="1"/>
</dbReference>
<evidence type="ECO:0000256" key="5">
    <source>
        <dbReference type="ARBA" id="ARBA00048200"/>
    </source>
</evidence>
<protein>
    <recommendedName>
        <fullName evidence="4 6">dTDP-4-dehydrorhamnose reductase</fullName>
        <ecNumber evidence="3 6">1.1.1.133</ecNumber>
    </recommendedName>
</protein>
<gene>
    <name evidence="8" type="ORF">EI16_10960</name>
</gene>
<dbReference type="Gene3D" id="3.40.50.720">
    <property type="entry name" value="NAD(P)-binding Rossmann-like Domain"/>
    <property type="match status" value="1"/>
</dbReference>
<evidence type="ECO:0000256" key="6">
    <source>
        <dbReference type="RuleBase" id="RU364082"/>
    </source>
</evidence>
<evidence type="ECO:0000256" key="2">
    <source>
        <dbReference type="ARBA" id="ARBA00010944"/>
    </source>
</evidence>
<dbReference type="InterPro" id="IPR005913">
    <property type="entry name" value="dTDP_dehydrorham_reduct"/>
</dbReference>
<organism evidence="8 9">
    <name type="scientific">Hydrogenovibrio marinus</name>
    <dbReference type="NCBI Taxonomy" id="28885"/>
    <lineage>
        <taxon>Bacteria</taxon>
        <taxon>Pseudomonadati</taxon>
        <taxon>Pseudomonadota</taxon>
        <taxon>Gammaproteobacteria</taxon>
        <taxon>Thiotrichales</taxon>
        <taxon>Piscirickettsiaceae</taxon>
        <taxon>Hydrogenovibrio</taxon>
    </lineage>
</organism>
<dbReference type="Proteomes" id="UP000027341">
    <property type="component" value="Unassembled WGS sequence"/>
</dbReference>
<dbReference type="Pfam" id="PF04321">
    <property type="entry name" value="RmlD_sub_bind"/>
    <property type="match status" value="1"/>
</dbReference>
<accession>A0A067A339</accession>
<comment type="catalytic activity">
    <reaction evidence="5 6">
        <text>dTDP-beta-L-rhamnose + NADP(+) = dTDP-4-dehydro-beta-L-rhamnose + NADPH + H(+)</text>
        <dbReference type="Rhea" id="RHEA:21796"/>
        <dbReference type="ChEBI" id="CHEBI:15378"/>
        <dbReference type="ChEBI" id="CHEBI:57510"/>
        <dbReference type="ChEBI" id="CHEBI:57783"/>
        <dbReference type="ChEBI" id="CHEBI:58349"/>
        <dbReference type="ChEBI" id="CHEBI:62830"/>
        <dbReference type="EC" id="1.1.1.133"/>
    </reaction>
</comment>
<evidence type="ECO:0000313" key="8">
    <source>
        <dbReference type="EMBL" id="KDN96755.1"/>
    </source>
</evidence>
<dbReference type="EC" id="1.1.1.133" evidence="3 6"/>
<dbReference type="InterPro" id="IPR036291">
    <property type="entry name" value="NAD(P)-bd_dom_sf"/>
</dbReference>
<evidence type="ECO:0000256" key="1">
    <source>
        <dbReference type="ARBA" id="ARBA00004781"/>
    </source>
</evidence>
<evidence type="ECO:0000259" key="7">
    <source>
        <dbReference type="Pfam" id="PF04321"/>
    </source>
</evidence>
<keyword evidence="6" id="KW-0521">NADP</keyword>
<comment type="function">
    <text evidence="6">Catalyzes the reduction of dTDP-6-deoxy-L-lyxo-4-hexulose to yield dTDP-L-rhamnose.</text>
</comment>
<dbReference type="EMBL" id="JMIU01000001">
    <property type="protein sequence ID" value="KDN96755.1"/>
    <property type="molecule type" value="Genomic_DNA"/>
</dbReference>
<comment type="similarity">
    <text evidence="2 6">Belongs to the dTDP-4-dehydrorhamnose reductase family.</text>
</comment>
<dbReference type="PANTHER" id="PTHR10491">
    <property type="entry name" value="DTDP-4-DEHYDRORHAMNOSE REDUCTASE"/>
    <property type="match status" value="1"/>
</dbReference>
<dbReference type="STRING" id="28885.EI16_10960"/>
<dbReference type="AlphaFoldDB" id="A0A067A339"/>
<keyword evidence="6" id="KW-0560">Oxidoreductase</keyword>
<evidence type="ECO:0000256" key="4">
    <source>
        <dbReference type="ARBA" id="ARBA00017099"/>
    </source>
</evidence>
<sequence>MRVLVIGASGMIGSTIFRVLSEDDSLSVYGAVRNADSRQCFNAEARERIISSGDLLFDNNLIRLIEHTSPDAIINCAGVTKHLPESSDPLISIPMNAVFPHKLESMCNVASARLVHISTDCVFSGRAGNYTEEDVTDSVDLYGRSKALGEVVGKNSVTLRTSTIGHEFSSTYGLLEWFLAQEGLCYGYAKAYFSGLPTVVFAEIIRDQVLPNSNLTGLYNVAAKRISKFDLLNMIADVYKKTIEIIPNNEFSIDRSLDAGKFLRDTGYSAPEWQDMIDTMYKFK</sequence>
<dbReference type="SUPFAM" id="SSF51735">
    <property type="entry name" value="NAD(P)-binding Rossmann-fold domains"/>
    <property type="match status" value="1"/>
</dbReference>
<name>A0A067A339_HYDMR</name>
<dbReference type="UniPathway" id="UPA00281"/>
<comment type="pathway">
    <text evidence="1 6">Carbohydrate biosynthesis; dTDP-L-rhamnose biosynthesis.</text>
</comment>
<dbReference type="CDD" id="cd05254">
    <property type="entry name" value="dTDP_HR_like_SDR_e"/>
    <property type="match status" value="1"/>
</dbReference>
<feature type="domain" description="RmlD-like substrate binding" evidence="7">
    <location>
        <begin position="1"/>
        <end position="162"/>
    </location>
</feature>
<proteinExistence type="inferred from homology"/>
<comment type="caution">
    <text evidence="8">The sequence shown here is derived from an EMBL/GenBank/DDBJ whole genome shotgun (WGS) entry which is preliminary data.</text>
</comment>
<dbReference type="RefSeq" id="WP_029907750.1">
    <property type="nucleotide sequence ID" value="NZ_AP020335.1"/>
</dbReference>
<comment type="cofactor">
    <cofactor evidence="6">
        <name>Mg(2+)</name>
        <dbReference type="ChEBI" id="CHEBI:18420"/>
    </cofactor>
    <text evidence="6">Binds 1 Mg(2+) ion per monomer.</text>
</comment>
<reference evidence="8 9" key="1">
    <citation type="submission" date="2014-04" db="EMBL/GenBank/DDBJ databases">
        <title>Draft genome sequence of Hydrogenovibrio marinus MH-110, a model organism for aerobic H2 metabolism.</title>
        <authorList>
            <person name="Cha H.J."/>
            <person name="Jo B.H."/>
            <person name="Hwang B.H."/>
        </authorList>
    </citation>
    <scope>NUCLEOTIDE SEQUENCE [LARGE SCALE GENOMIC DNA]</scope>
    <source>
        <strain evidence="8 9">MH-110</strain>
    </source>
</reference>
<dbReference type="UniPathway" id="UPA00124"/>
<dbReference type="GO" id="GO:0009243">
    <property type="term" value="P:O antigen biosynthetic process"/>
    <property type="evidence" value="ECO:0007669"/>
    <property type="project" value="UniProtKB-UniPathway"/>
</dbReference>
<keyword evidence="9" id="KW-1185">Reference proteome</keyword>
<evidence type="ECO:0000313" key="9">
    <source>
        <dbReference type="Proteomes" id="UP000027341"/>
    </source>
</evidence>
<dbReference type="GO" id="GO:0005829">
    <property type="term" value="C:cytosol"/>
    <property type="evidence" value="ECO:0007669"/>
    <property type="project" value="TreeGrafter"/>
</dbReference>
<evidence type="ECO:0000256" key="3">
    <source>
        <dbReference type="ARBA" id="ARBA00012929"/>
    </source>
</evidence>